<evidence type="ECO:0000313" key="1">
    <source>
        <dbReference type="EMBL" id="KAL2726260.1"/>
    </source>
</evidence>
<organism evidence="1 2">
    <name type="scientific">Vespula maculifrons</name>
    <name type="common">Eastern yellow jacket</name>
    <name type="synonym">Wasp</name>
    <dbReference type="NCBI Taxonomy" id="7453"/>
    <lineage>
        <taxon>Eukaryota</taxon>
        <taxon>Metazoa</taxon>
        <taxon>Ecdysozoa</taxon>
        <taxon>Arthropoda</taxon>
        <taxon>Hexapoda</taxon>
        <taxon>Insecta</taxon>
        <taxon>Pterygota</taxon>
        <taxon>Neoptera</taxon>
        <taxon>Endopterygota</taxon>
        <taxon>Hymenoptera</taxon>
        <taxon>Apocrita</taxon>
        <taxon>Aculeata</taxon>
        <taxon>Vespoidea</taxon>
        <taxon>Vespidae</taxon>
        <taxon>Vespinae</taxon>
        <taxon>Vespula</taxon>
    </lineage>
</organism>
<proteinExistence type="predicted"/>
<reference evidence="1 2" key="1">
    <citation type="journal article" date="2024" name="Ann. Entomol. Soc. Am.">
        <title>Genomic analyses of the southern and eastern yellowjacket wasps (Hymenoptera: Vespidae) reveal evolutionary signatures of social life.</title>
        <authorList>
            <person name="Catto M.A."/>
            <person name="Caine P.B."/>
            <person name="Orr S.E."/>
            <person name="Hunt B.G."/>
            <person name="Goodisman M.A.D."/>
        </authorList>
    </citation>
    <scope>NUCLEOTIDE SEQUENCE [LARGE SCALE GENOMIC DNA]</scope>
    <source>
        <strain evidence="1">232</strain>
        <tissue evidence="1">Head and thorax</tissue>
    </source>
</reference>
<sequence length="62" mass="7146">MKKYEGLSPVMIPLCPLKAPFYYRDLLYPQQYYIACGFSARLVRRPKTTYCTVTDTPAAPTH</sequence>
<comment type="caution">
    <text evidence="1">The sequence shown here is derived from an EMBL/GenBank/DDBJ whole genome shotgun (WGS) entry which is preliminary data.</text>
</comment>
<gene>
    <name evidence="1" type="ORF">V1477_018074</name>
</gene>
<evidence type="ECO:0000313" key="2">
    <source>
        <dbReference type="Proteomes" id="UP001607303"/>
    </source>
</evidence>
<dbReference type="AlphaFoldDB" id="A0ABD2B1E2"/>
<accession>A0ABD2B1E2</accession>
<dbReference type="EMBL" id="JAYRBN010000109">
    <property type="protein sequence ID" value="KAL2726260.1"/>
    <property type="molecule type" value="Genomic_DNA"/>
</dbReference>
<keyword evidence="2" id="KW-1185">Reference proteome</keyword>
<name>A0ABD2B1E2_VESMC</name>
<dbReference type="Proteomes" id="UP001607303">
    <property type="component" value="Unassembled WGS sequence"/>
</dbReference>
<protein>
    <submittedName>
        <fullName evidence="1">Uncharacterized protein</fullName>
    </submittedName>
</protein>